<gene>
    <name evidence="2" type="ORF">ACJRO7_027723</name>
</gene>
<dbReference type="Proteomes" id="UP001634007">
    <property type="component" value="Unassembled WGS sequence"/>
</dbReference>
<organism evidence="2 3">
    <name type="scientific">Eucalyptus globulus</name>
    <name type="common">Tasmanian blue gum</name>
    <dbReference type="NCBI Taxonomy" id="34317"/>
    <lineage>
        <taxon>Eukaryota</taxon>
        <taxon>Viridiplantae</taxon>
        <taxon>Streptophyta</taxon>
        <taxon>Embryophyta</taxon>
        <taxon>Tracheophyta</taxon>
        <taxon>Spermatophyta</taxon>
        <taxon>Magnoliopsida</taxon>
        <taxon>eudicotyledons</taxon>
        <taxon>Gunneridae</taxon>
        <taxon>Pentapetalae</taxon>
        <taxon>rosids</taxon>
        <taxon>malvids</taxon>
        <taxon>Myrtales</taxon>
        <taxon>Myrtaceae</taxon>
        <taxon>Myrtoideae</taxon>
        <taxon>Eucalypteae</taxon>
        <taxon>Eucalyptus</taxon>
    </lineage>
</organism>
<comment type="caution">
    <text evidence="2">The sequence shown here is derived from an EMBL/GenBank/DDBJ whole genome shotgun (WGS) entry which is preliminary data.</text>
</comment>
<proteinExistence type="predicted"/>
<accession>A0ABD3K4Y4</accession>
<reference evidence="2 3" key="1">
    <citation type="submission" date="2024-11" db="EMBL/GenBank/DDBJ databases">
        <title>Chromosome-level genome assembly of Eucalyptus globulus Labill. provides insights into its genome evolution.</title>
        <authorList>
            <person name="Li X."/>
        </authorList>
    </citation>
    <scope>NUCLEOTIDE SEQUENCE [LARGE SCALE GENOMIC DNA]</scope>
    <source>
        <strain evidence="2">CL2024</strain>
        <tissue evidence="2">Fresh tender leaves</tissue>
    </source>
</reference>
<evidence type="ECO:0000256" key="1">
    <source>
        <dbReference type="SAM" id="MobiDB-lite"/>
    </source>
</evidence>
<evidence type="ECO:0000313" key="2">
    <source>
        <dbReference type="EMBL" id="KAL3730740.1"/>
    </source>
</evidence>
<dbReference type="EMBL" id="JBJKBG010000007">
    <property type="protein sequence ID" value="KAL3730740.1"/>
    <property type="molecule type" value="Genomic_DNA"/>
</dbReference>
<keyword evidence="3" id="KW-1185">Reference proteome</keyword>
<sequence length="146" mass="16525">MAAPPAPPKRFGIPKEITKIGYHMIHHHSEGLEYVLVKSTIWVDVGKPQKMPHKYRPWYRHYNNGQRVGPILEFDVPLYLLEVVFGKGTIDPKGGSVVDAKDPKLEGDSDSPVYSAVDSSWSEEEGEVIEEEEDPKEDPEEDPEED</sequence>
<feature type="region of interest" description="Disordered" evidence="1">
    <location>
        <begin position="88"/>
        <end position="146"/>
    </location>
</feature>
<dbReference type="AlphaFoldDB" id="A0ABD3K4Y4"/>
<protein>
    <submittedName>
        <fullName evidence="2">Uncharacterized protein</fullName>
    </submittedName>
</protein>
<evidence type="ECO:0000313" key="3">
    <source>
        <dbReference type="Proteomes" id="UP001634007"/>
    </source>
</evidence>
<feature type="compositionally biased region" description="Acidic residues" evidence="1">
    <location>
        <begin position="121"/>
        <end position="146"/>
    </location>
</feature>
<name>A0ABD3K4Y4_EUCGL</name>